<gene>
    <name evidence="1" type="ORF">SAMN02745129_0067</name>
</gene>
<evidence type="ECO:0000313" key="2">
    <source>
        <dbReference type="Proteomes" id="UP000184268"/>
    </source>
</evidence>
<reference evidence="1 2" key="1">
    <citation type="submission" date="2016-11" db="EMBL/GenBank/DDBJ databases">
        <authorList>
            <person name="Jaros S."/>
            <person name="Januszkiewicz K."/>
            <person name="Wedrychowicz H."/>
        </authorList>
    </citation>
    <scope>NUCLEOTIDE SEQUENCE [LARGE SCALE GENOMIC DNA]</scope>
    <source>
        <strain evidence="1 2">DSM 16917</strain>
    </source>
</reference>
<organism evidence="1 2">
    <name type="scientific">Ferrimonas marina</name>
    <dbReference type="NCBI Taxonomy" id="299255"/>
    <lineage>
        <taxon>Bacteria</taxon>
        <taxon>Pseudomonadati</taxon>
        <taxon>Pseudomonadota</taxon>
        <taxon>Gammaproteobacteria</taxon>
        <taxon>Alteromonadales</taxon>
        <taxon>Ferrimonadaceae</taxon>
        <taxon>Ferrimonas</taxon>
    </lineage>
</organism>
<sequence length="265" mass="28905">MAIEQVAAWLDEHPDCRVLCHPSSRWALPSQLPGVILAASLVELESLPSQLQADELWLLDAPASALSLRQKLLCRWRLTPTPWQFSSIAPSPDPVRRLASLSQCGLSQCPELVLCLDGGLTAPQQELLTEVAQVVAARRQRQVCLLSNRPLALPRLDGVCVVSVPTPEQQSDLVSAAALVVTSGWHETLLAQCLGRPSLVVTESDSWMQGQTRQLGLQLHAFERYGLTAAILAALEGETLPRASLALQDEDWLERLHPWASAEVG</sequence>
<keyword evidence="2" id="KW-1185">Reference proteome</keyword>
<proteinExistence type="predicted"/>
<accession>A0A1M5Z9V7</accession>
<dbReference type="Proteomes" id="UP000184268">
    <property type="component" value="Unassembled WGS sequence"/>
</dbReference>
<dbReference type="EMBL" id="FQXG01000010">
    <property type="protein sequence ID" value="SHI21000.1"/>
    <property type="molecule type" value="Genomic_DNA"/>
</dbReference>
<evidence type="ECO:0000313" key="1">
    <source>
        <dbReference type="EMBL" id="SHI21000.1"/>
    </source>
</evidence>
<dbReference type="AlphaFoldDB" id="A0A1M5Z9V7"/>
<protein>
    <submittedName>
        <fullName evidence="1">Uncharacterized protein</fullName>
    </submittedName>
</protein>
<name>A0A1M5Z9V7_9GAMM</name>